<name>A0AAW1R2Z0_9CHLO</name>
<evidence type="ECO:0000256" key="1">
    <source>
        <dbReference type="SAM" id="MobiDB-lite"/>
    </source>
</evidence>
<feature type="region of interest" description="Disordered" evidence="1">
    <location>
        <begin position="160"/>
        <end position="211"/>
    </location>
</feature>
<feature type="region of interest" description="Disordered" evidence="1">
    <location>
        <begin position="23"/>
        <end position="43"/>
    </location>
</feature>
<dbReference type="GO" id="GO:1990269">
    <property type="term" value="F:RNA polymerase II C-terminal domain phosphoserine binding"/>
    <property type="evidence" value="ECO:0007669"/>
    <property type="project" value="TreeGrafter"/>
</dbReference>
<feature type="compositionally biased region" description="Acidic residues" evidence="1">
    <location>
        <begin position="282"/>
        <end position="305"/>
    </location>
</feature>
<feature type="compositionally biased region" description="Basic and acidic residues" evidence="1">
    <location>
        <begin position="32"/>
        <end position="43"/>
    </location>
</feature>
<dbReference type="GO" id="GO:0006368">
    <property type="term" value="P:transcription elongation by RNA polymerase II"/>
    <property type="evidence" value="ECO:0007669"/>
    <property type="project" value="InterPro"/>
</dbReference>
<protein>
    <recommendedName>
        <fullName evidence="4">RNA polymerase-associated protein LEO1</fullName>
    </recommendedName>
</protein>
<accession>A0AAW1R2Z0</accession>
<feature type="compositionally biased region" description="Basic and acidic residues" evidence="1">
    <location>
        <begin position="247"/>
        <end position="266"/>
    </location>
</feature>
<evidence type="ECO:0000313" key="3">
    <source>
        <dbReference type="Proteomes" id="UP001445335"/>
    </source>
</evidence>
<dbReference type="Proteomes" id="UP001445335">
    <property type="component" value="Unassembled WGS sequence"/>
</dbReference>
<dbReference type="AlphaFoldDB" id="A0AAW1R2Z0"/>
<keyword evidence="3" id="KW-1185">Reference proteome</keyword>
<dbReference type="PANTHER" id="PTHR23146:SF0">
    <property type="entry name" value="RNA POLYMERASE-ASSOCIATED PROTEIN LEO1"/>
    <property type="match status" value="1"/>
</dbReference>
<evidence type="ECO:0008006" key="4">
    <source>
        <dbReference type="Google" id="ProtNLM"/>
    </source>
</evidence>
<reference evidence="2 3" key="1">
    <citation type="journal article" date="2024" name="Nat. Commun.">
        <title>Phylogenomics reveals the evolutionary origins of lichenization in chlorophyte algae.</title>
        <authorList>
            <person name="Puginier C."/>
            <person name="Libourel C."/>
            <person name="Otte J."/>
            <person name="Skaloud P."/>
            <person name="Haon M."/>
            <person name="Grisel S."/>
            <person name="Petersen M."/>
            <person name="Berrin J.G."/>
            <person name="Delaux P.M."/>
            <person name="Dal Grande F."/>
            <person name="Keller J."/>
        </authorList>
    </citation>
    <scope>NUCLEOTIDE SEQUENCE [LARGE SCALE GENOMIC DNA]</scope>
    <source>
        <strain evidence="2 3">SAG 245.80</strain>
    </source>
</reference>
<dbReference type="GO" id="GO:0032968">
    <property type="term" value="P:positive regulation of transcription elongation by RNA polymerase II"/>
    <property type="evidence" value="ECO:0007669"/>
    <property type="project" value="TreeGrafter"/>
</dbReference>
<dbReference type="EMBL" id="JALJOU010000052">
    <property type="protein sequence ID" value="KAK9828079.1"/>
    <property type="molecule type" value="Genomic_DNA"/>
</dbReference>
<organism evidence="2 3">
    <name type="scientific">Elliptochloris bilobata</name>
    <dbReference type="NCBI Taxonomy" id="381761"/>
    <lineage>
        <taxon>Eukaryota</taxon>
        <taxon>Viridiplantae</taxon>
        <taxon>Chlorophyta</taxon>
        <taxon>core chlorophytes</taxon>
        <taxon>Trebouxiophyceae</taxon>
        <taxon>Trebouxiophyceae incertae sedis</taxon>
        <taxon>Elliptochloris clade</taxon>
        <taxon>Elliptochloris</taxon>
    </lineage>
</organism>
<sequence>MEPLDSRNVKVAKLSNLLCIDSAPYDPATSEPSKEEEYVDEEGKQRVRIRNQNPIRWRLRALPDGSTVRESNARFIRWSDGSLQLQIGDEVLDVAEHSVQNDHSFLFIRHSQIIQGQAAILTKMVFRPASLNAKFHRRLVEAVEKRHVKAVRVRQVTTMDDPARAKADKEREEEARIRERETLERKQTREMRRYAGPARWEAGRGGSGGGAVLSERYLEALEEEPDEDEDLGISASERFRNQLHRPRAQDDAEAERRLASAKRERPPPAAAPPPPKRRTAVLEDDSDGEDGGLAVDDDDDDDEGFGDWRGAGARRGGIVLSDDED</sequence>
<dbReference type="GO" id="GO:0016593">
    <property type="term" value="C:Cdc73/Paf1 complex"/>
    <property type="evidence" value="ECO:0007669"/>
    <property type="project" value="InterPro"/>
</dbReference>
<feature type="region of interest" description="Disordered" evidence="1">
    <location>
        <begin position="239"/>
        <end position="325"/>
    </location>
</feature>
<proteinExistence type="predicted"/>
<dbReference type="InterPro" id="IPR007149">
    <property type="entry name" value="Leo1"/>
</dbReference>
<comment type="caution">
    <text evidence="2">The sequence shown here is derived from an EMBL/GenBank/DDBJ whole genome shotgun (WGS) entry which is preliminary data.</text>
</comment>
<dbReference type="Pfam" id="PF04004">
    <property type="entry name" value="Leo1"/>
    <property type="match status" value="1"/>
</dbReference>
<evidence type="ECO:0000313" key="2">
    <source>
        <dbReference type="EMBL" id="KAK9828079.1"/>
    </source>
</evidence>
<dbReference type="PANTHER" id="PTHR23146">
    <property type="entry name" value="LEO1 PROTEIN"/>
    <property type="match status" value="1"/>
</dbReference>
<gene>
    <name evidence="2" type="ORF">WJX81_001164</name>
</gene>
<feature type="compositionally biased region" description="Basic and acidic residues" evidence="1">
    <location>
        <begin position="161"/>
        <end position="193"/>
    </location>
</feature>